<name>A0A3D8L6W7_9BACT</name>
<keyword evidence="2" id="KW-1277">Toxin-antitoxin system</keyword>
<evidence type="ECO:0000256" key="7">
    <source>
        <dbReference type="ARBA" id="ARBA00023016"/>
    </source>
</evidence>
<evidence type="ECO:0000256" key="1">
    <source>
        <dbReference type="ARBA" id="ARBA00006620"/>
    </source>
</evidence>
<dbReference type="Proteomes" id="UP000256708">
    <property type="component" value="Unassembled WGS sequence"/>
</dbReference>
<dbReference type="OrthoDB" id="9798547at2"/>
<evidence type="ECO:0000256" key="4">
    <source>
        <dbReference type="ARBA" id="ARBA00022759"/>
    </source>
</evidence>
<evidence type="ECO:0000313" key="9">
    <source>
        <dbReference type="Proteomes" id="UP000256708"/>
    </source>
</evidence>
<proteinExistence type="inferred from homology"/>
<keyword evidence="7" id="KW-0346">Stress response</keyword>
<keyword evidence="4" id="KW-0255">Endonuclease</keyword>
<comment type="similarity">
    <text evidence="1">Belongs to the HicA mRNA interferase family.</text>
</comment>
<protein>
    <submittedName>
        <fullName evidence="8">Type II toxin-antitoxin system HicA family toxin</fullName>
    </submittedName>
</protein>
<reference evidence="9" key="1">
    <citation type="submission" date="2018-08" db="EMBL/GenBank/DDBJ databases">
        <authorList>
            <person name="Liu Z.-W."/>
            <person name="Du Z.-J."/>
        </authorList>
    </citation>
    <scope>NUCLEOTIDE SEQUENCE [LARGE SCALE GENOMIC DNA]</scope>
    <source>
        <strain evidence="9">H4X</strain>
    </source>
</reference>
<dbReference type="GO" id="GO:0004519">
    <property type="term" value="F:endonuclease activity"/>
    <property type="evidence" value="ECO:0007669"/>
    <property type="project" value="UniProtKB-KW"/>
</dbReference>
<dbReference type="EMBL" id="QRGR01000030">
    <property type="protein sequence ID" value="RDV13036.1"/>
    <property type="molecule type" value="Genomic_DNA"/>
</dbReference>
<sequence length="61" mass="7014">MKRGKFEKHLKAHGCELHRNGSKHDIFRNIATGKKTTIPRHPDIDELLCKEICKQLGIPKP</sequence>
<dbReference type="Gene3D" id="3.30.920.30">
    <property type="entry name" value="Hypothetical protein"/>
    <property type="match status" value="1"/>
</dbReference>
<evidence type="ECO:0000256" key="3">
    <source>
        <dbReference type="ARBA" id="ARBA00022722"/>
    </source>
</evidence>
<accession>A0A3D8L6W7</accession>
<evidence type="ECO:0000256" key="5">
    <source>
        <dbReference type="ARBA" id="ARBA00022801"/>
    </source>
</evidence>
<keyword evidence="6" id="KW-0694">RNA-binding</keyword>
<dbReference type="InterPro" id="IPR038570">
    <property type="entry name" value="HicA_sf"/>
</dbReference>
<organism evidence="8 9">
    <name type="scientific">Pontibacter diazotrophicus</name>
    <dbReference type="NCBI Taxonomy" id="1400979"/>
    <lineage>
        <taxon>Bacteria</taxon>
        <taxon>Pseudomonadati</taxon>
        <taxon>Bacteroidota</taxon>
        <taxon>Cytophagia</taxon>
        <taxon>Cytophagales</taxon>
        <taxon>Hymenobacteraceae</taxon>
        <taxon>Pontibacter</taxon>
    </lineage>
</organism>
<evidence type="ECO:0000256" key="6">
    <source>
        <dbReference type="ARBA" id="ARBA00022884"/>
    </source>
</evidence>
<evidence type="ECO:0000313" key="8">
    <source>
        <dbReference type="EMBL" id="RDV13036.1"/>
    </source>
</evidence>
<dbReference type="SUPFAM" id="SSF54786">
    <property type="entry name" value="YcfA/nrd intein domain"/>
    <property type="match status" value="1"/>
</dbReference>
<dbReference type="GO" id="GO:0016787">
    <property type="term" value="F:hydrolase activity"/>
    <property type="evidence" value="ECO:0007669"/>
    <property type="project" value="UniProtKB-KW"/>
</dbReference>
<dbReference type="AlphaFoldDB" id="A0A3D8L6W7"/>
<gene>
    <name evidence="8" type="ORF">DXT99_21920</name>
</gene>
<keyword evidence="3" id="KW-0540">Nuclease</keyword>
<dbReference type="InterPro" id="IPR012933">
    <property type="entry name" value="HicA_mRNA_interferase"/>
</dbReference>
<dbReference type="GO" id="GO:0003729">
    <property type="term" value="F:mRNA binding"/>
    <property type="evidence" value="ECO:0007669"/>
    <property type="project" value="InterPro"/>
</dbReference>
<dbReference type="RefSeq" id="WP_115567733.1">
    <property type="nucleotide sequence ID" value="NZ_QRGR01000030.1"/>
</dbReference>
<comment type="caution">
    <text evidence="8">The sequence shown here is derived from an EMBL/GenBank/DDBJ whole genome shotgun (WGS) entry which is preliminary data.</text>
</comment>
<keyword evidence="9" id="KW-1185">Reference proteome</keyword>
<dbReference type="Pfam" id="PF07927">
    <property type="entry name" value="HicA_toxin"/>
    <property type="match status" value="1"/>
</dbReference>
<keyword evidence="5" id="KW-0378">Hydrolase</keyword>
<evidence type="ECO:0000256" key="2">
    <source>
        <dbReference type="ARBA" id="ARBA00022649"/>
    </source>
</evidence>